<evidence type="ECO:0000313" key="2">
    <source>
        <dbReference type="Proteomes" id="UP001143856"/>
    </source>
</evidence>
<reference evidence="1" key="1">
    <citation type="submission" date="2022-10" db="EMBL/GenBank/DDBJ databases">
        <title>Genome Sequence of Xylaria curta.</title>
        <authorList>
            <person name="Buettner E."/>
        </authorList>
    </citation>
    <scope>NUCLEOTIDE SEQUENCE</scope>
    <source>
        <strain evidence="1">Babe10</strain>
    </source>
</reference>
<dbReference type="EMBL" id="JAPDGR010002278">
    <property type="protein sequence ID" value="KAJ2976669.1"/>
    <property type="molecule type" value="Genomic_DNA"/>
</dbReference>
<proteinExistence type="predicted"/>
<evidence type="ECO:0000313" key="1">
    <source>
        <dbReference type="EMBL" id="KAJ2976669.1"/>
    </source>
</evidence>
<sequence length="211" mass="23933">MYDAALYDVLKSPLFPHLEGGISDSNETLSELQARDPLAMQIWKFFSKTKQSLPRQERMENFTWRMMHTNLHRWRKQQDHDERIPVHGVSGQPPISTSSSTTADSITSSVRHNNSEYHSGWDTNTDTPARHTPSAPGDWQSYVAYDSEDDLAREEGEGYGVGGGGNYEDEYSGDGEDYLDEVGDDQRYIADGADAEEYGDYNEVRAGFYER</sequence>
<name>A0ACC1NCL6_9PEZI</name>
<protein>
    <submittedName>
        <fullName evidence="1">Uncharacterized protein</fullName>
    </submittedName>
</protein>
<gene>
    <name evidence="1" type="ORF">NUW58_g8027</name>
</gene>
<accession>A0ACC1NCL6</accession>
<keyword evidence="2" id="KW-1185">Reference proteome</keyword>
<dbReference type="Proteomes" id="UP001143856">
    <property type="component" value="Unassembled WGS sequence"/>
</dbReference>
<organism evidence="1 2">
    <name type="scientific">Xylaria curta</name>
    <dbReference type="NCBI Taxonomy" id="42375"/>
    <lineage>
        <taxon>Eukaryota</taxon>
        <taxon>Fungi</taxon>
        <taxon>Dikarya</taxon>
        <taxon>Ascomycota</taxon>
        <taxon>Pezizomycotina</taxon>
        <taxon>Sordariomycetes</taxon>
        <taxon>Xylariomycetidae</taxon>
        <taxon>Xylariales</taxon>
        <taxon>Xylariaceae</taxon>
        <taxon>Xylaria</taxon>
    </lineage>
</organism>
<comment type="caution">
    <text evidence="1">The sequence shown here is derived from an EMBL/GenBank/DDBJ whole genome shotgun (WGS) entry which is preliminary data.</text>
</comment>